<comment type="caution">
    <text evidence="3">The sequence shown here is derived from an EMBL/GenBank/DDBJ whole genome shotgun (WGS) entry which is preliminary data.</text>
</comment>
<proteinExistence type="predicted"/>
<dbReference type="Proteomes" id="UP000193087">
    <property type="component" value="Unassembled WGS sequence"/>
</dbReference>
<feature type="domain" description="Histone acetyltransferase Rv0428c-like SH3" evidence="1">
    <location>
        <begin position="5"/>
        <end position="60"/>
    </location>
</feature>
<feature type="domain" description="Histone acetyltransferase Rv0428c-like C-terminal" evidence="2">
    <location>
        <begin position="183"/>
        <end position="253"/>
    </location>
</feature>
<dbReference type="STRING" id="486698.AWC22_07990"/>
<organism evidence="3 4">
    <name type="scientific">Mycobacterium riyadhense</name>
    <dbReference type="NCBI Taxonomy" id="486698"/>
    <lineage>
        <taxon>Bacteria</taxon>
        <taxon>Bacillati</taxon>
        <taxon>Actinomycetota</taxon>
        <taxon>Actinomycetes</taxon>
        <taxon>Mycobacteriales</taxon>
        <taxon>Mycobacteriaceae</taxon>
        <taxon>Mycobacterium</taxon>
    </lineage>
</organism>
<name>A0A1X2DIR2_9MYCO</name>
<sequence>MEPWPDLGARVAVRYRRPAGSVPPLTDAVGHLLAVDPAVRVQTKRGAVLEFSPADVVALRVLTDVPVRTSEIRNLEHAAAAAWPGVEQAWVDGWLLRAEPGATPVTNSAVPLDISARTAAIPAIVDWYTRRNLTPLLAVPDRLLKLPPGLASEHTEQILVRDVSSDTPASPPDPNVTLEQPPLARAAVADAPDDTRWVGLSATRGAQRRACEALLAWGANRGATRGYMRVLDTDTTALAESLGFRLHHRSRYVVPPDRLR</sequence>
<gene>
    <name evidence="3" type="ORF">AWC22_07990</name>
</gene>
<dbReference type="InterPro" id="IPR056934">
    <property type="entry name" value="SH3_Rv0428c"/>
</dbReference>
<evidence type="ECO:0000313" key="4">
    <source>
        <dbReference type="Proteomes" id="UP000193087"/>
    </source>
</evidence>
<keyword evidence="4" id="KW-1185">Reference proteome</keyword>
<reference evidence="3 4" key="1">
    <citation type="submission" date="2016-01" db="EMBL/GenBank/DDBJ databases">
        <title>The new phylogeny of the genus Mycobacterium.</title>
        <authorList>
            <person name="Tarcisio F."/>
            <person name="Conor M."/>
            <person name="Antonella G."/>
            <person name="Elisabetta G."/>
            <person name="Giulia F.S."/>
            <person name="Sara T."/>
            <person name="Anna F."/>
            <person name="Clotilde B."/>
            <person name="Roberto B."/>
            <person name="Veronica D.S."/>
            <person name="Fabio R."/>
            <person name="Monica P."/>
            <person name="Olivier J."/>
            <person name="Enrico T."/>
            <person name="Nicola S."/>
        </authorList>
    </citation>
    <scope>NUCLEOTIDE SEQUENCE [LARGE SCALE GENOMIC DNA]</scope>
    <source>
        <strain evidence="3 4">DSM 45176</strain>
    </source>
</reference>
<dbReference type="GO" id="GO:0016740">
    <property type="term" value="F:transferase activity"/>
    <property type="evidence" value="ECO:0007669"/>
    <property type="project" value="UniProtKB-KW"/>
</dbReference>
<dbReference type="RefSeq" id="WP_085248209.1">
    <property type="nucleotide sequence ID" value="NZ_JACKSL010000019.1"/>
</dbReference>
<dbReference type="Pfam" id="PF24551">
    <property type="entry name" value="SH3_Rv0428c"/>
    <property type="match status" value="1"/>
</dbReference>
<evidence type="ECO:0000259" key="1">
    <source>
        <dbReference type="Pfam" id="PF24551"/>
    </source>
</evidence>
<evidence type="ECO:0000313" key="3">
    <source>
        <dbReference type="EMBL" id="ORW87569.1"/>
    </source>
</evidence>
<dbReference type="Pfam" id="PF24553">
    <property type="entry name" value="Rv0428c_C"/>
    <property type="match status" value="2"/>
</dbReference>
<dbReference type="OrthoDB" id="9775595at2"/>
<dbReference type="InterPro" id="IPR056935">
    <property type="entry name" value="Rv0428c-like_C"/>
</dbReference>
<dbReference type="AlphaFoldDB" id="A0A1X2DIR2"/>
<dbReference type="EMBL" id="LQPQ01000003">
    <property type="protein sequence ID" value="ORW87569.1"/>
    <property type="molecule type" value="Genomic_DNA"/>
</dbReference>
<dbReference type="GeneID" id="93492837"/>
<feature type="domain" description="Histone acetyltransferase Rv0428c-like C-terminal" evidence="2">
    <location>
        <begin position="69"/>
        <end position="182"/>
    </location>
</feature>
<evidence type="ECO:0000259" key="2">
    <source>
        <dbReference type="Pfam" id="PF24553"/>
    </source>
</evidence>
<keyword evidence="3" id="KW-0808">Transferase</keyword>
<protein>
    <submittedName>
        <fullName evidence="3">GCN5 family acetyltransferase</fullName>
    </submittedName>
</protein>
<accession>A0A1X2DIR2</accession>